<organism evidence="1 2">
    <name type="scientific">Shigella flexneri CDC 796-83</name>
    <dbReference type="NCBI Taxonomy" id="945360"/>
    <lineage>
        <taxon>Bacteria</taxon>
        <taxon>Pseudomonadati</taxon>
        <taxon>Pseudomonadota</taxon>
        <taxon>Gammaproteobacteria</taxon>
        <taxon>Enterobacterales</taxon>
        <taxon>Enterobacteriaceae</taxon>
        <taxon>Shigella</taxon>
    </lineage>
</organism>
<evidence type="ECO:0000313" key="1">
    <source>
        <dbReference type="EMBL" id="EFW61306.1"/>
    </source>
</evidence>
<dbReference type="EMBL" id="AERO01000053">
    <property type="protein sequence ID" value="EFW61306.1"/>
    <property type="molecule type" value="Genomic_DNA"/>
</dbReference>
<proteinExistence type="predicted"/>
<reference evidence="1 2" key="1">
    <citation type="submission" date="2011-01" db="EMBL/GenBank/DDBJ databases">
        <title>Shigella flexneri CDC 796-83 whole genome shotgun sequencing project.</title>
        <authorList>
            <person name="Mane S.P."/>
            <person name="Sobral B.W."/>
            <person name="Cebula T."/>
            <person name="Chertkov O."/>
            <person name="Munk A.C."/>
            <person name="Tapia R."/>
            <person name="Green L."/>
            <person name="Rogers Y."/>
            <person name="Detter J.C."/>
            <person name="Bruce D."/>
            <person name="Brettin T.S."/>
        </authorList>
    </citation>
    <scope>NUCLEOTIDE SEQUENCE [LARGE SCALE GENOMIC DNA]</scope>
    <source>
        <strain evidence="1 2">CDC 796-83</strain>
    </source>
</reference>
<comment type="caution">
    <text evidence="1">The sequence shown here is derived from an EMBL/GenBank/DDBJ whole genome shotgun (WGS) entry which is preliminary data.</text>
</comment>
<evidence type="ECO:0000313" key="2">
    <source>
        <dbReference type="Proteomes" id="UP000003302"/>
    </source>
</evidence>
<dbReference type="Proteomes" id="UP000003302">
    <property type="component" value="Unassembled WGS sequence"/>
</dbReference>
<gene>
    <name evidence="1" type="ORF">SGF_01198</name>
</gene>
<name>A0A6N3QP58_SHIFL</name>
<sequence>MLTTEGITFSSIGARLGICWAVVAEEVSAAVAESGDNAKPKLRASALSANVVFFMYFSLD</sequence>
<dbReference type="AlphaFoldDB" id="A0A6N3QP58"/>
<accession>A0A6N3QP58</accession>
<protein>
    <submittedName>
        <fullName evidence="1">Uncharacterized protein</fullName>
    </submittedName>
</protein>